<dbReference type="EMBL" id="LXJU01000028">
    <property type="protein sequence ID" value="OGE48505.1"/>
    <property type="molecule type" value="Genomic_DNA"/>
</dbReference>
<evidence type="ECO:0000313" key="3">
    <source>
        <dbReference type="EMBL" id="OGE48505.1"/>
    </source>
</evidence>
<dbReference type="GeneID" id="34580980"/>
<keyword evidence="2" id="KW-0645">Protease</keyword>
<keyword evidence="4" id="KW-1185">Reference proteome</keyword>
<name>A0A1F5L5M1_PENAI</name>
<dbReference type="Gene3D" id="3.20.20.140">
    <property type="entry name" value="Metal-dependent hydrolases"/>
    <property type="match status" value="2"/>
</dbReference>
<dbReference type="SUPFAM" id="SSF110857">
    <property type="entry name" value="Gamma-glutamyl cyclotransferase-like"/>
    <property type="match status" value="1"/>
</dbReference>
<dbReference type="GO" id="GO:0046872">
    <property type="term" value="F:metal ion binding"/>
    <property type="evidence" value="ECO:0007669"/>
    <property type="project" value="UniProtKB-UniRule"/>
</dbReference>
<keyword evidence="2" id="KW-0482">Metalloprotease</keyword>
<accession>A0A1F5L5M1</accession>
<dbReference type="Gene3D" id="3.10.490.10">
    <property type="entry name" value="Gamma-glutamyl cyclotransferase-like"/>
    <property type="match status" value="1"/>
</dbReference>
<organism evidence="3 4">
    <name type="scientific">Penicillium arizonense</name>
    <dbReference type="NCBI Taxonomy" id="1835702"/>
    <lineage>
        <taxon>Eukaryota</taxon>
        <taxon>Fungi</taxon>
        <taxon>Dikarya</taxon>
        <taxon>Ascomycota</taxon>
        <taxon>Pezizomycotina</taxon>
        <taxon>Eurotiomycetes</taxon>
        <taxon>Eurotiomycetidae</taxon>
        <taxon>Eurotiales</taxon>
        <taxon>Aspergillaceae</taxon>
        <taxon>Penicillium</taxon>
    </lineage>
</organism>
<keyword evidence="2" id="KW-0378">Hydrolase</keyword>
<gene>
    <name evidence="3" type="ORF">PENARI_c028G11365</name>
</gene>
<dbReference type="InterPro" id="IPR013024">
    <property type="entry name" value="GGCT-like"/>
</dbReference>
<dbReference type="OrthoDB" id="2017317at2759"/>
<keyword evidence="2" id="KW-0862">Zinc</keyword>
<dbReference type="PROSITE" id="PS51365">
    <property type="entry name" value="RENAL_DIPEPTIDASE_2"/>
    <property type="match status" value="2"/>
</dbReference>
<sequence>MSTQAHQTALRTGEHDKAIWYFAYGSNMKSTVMNNRGITPISMQAVVVPSYVLCFDIFGIPYAEPAFASIAPLRDEQIEGGVKSLPPVHGVAYLLTPDDYRRLVLTEGAGVGYDEITAYAKVIAPDQADILIHTLKAKYPWRPNRAPSARYMGLIIDGAQEFNLPQQYQSFLRSLPVYRPALTYRAQLGAWSFLVFWRRMIRILASLTKVNTNEQGHCPKWLGSVIVTVYRSEQLLRRVPLIDGHNDFPFIIRGLYLNAVDNKNLKDLPVGQTDITRLRRGLVGGQFWSAYVPNPKPSEAISIDPDLECLRQTLQQIDGINRIVNQYPHVFGLAESAADVWKTDTALHHGLSADGKRIIREMNRIGIDASQRDVLAVSSAPVIFSHSACSTLVEHPRNVTDEVLHLLQNNGGMIMICFLRDLVDPSGGRKATLAQVADHILYAAGKIGYDHVGIGSDFDGMLEGPGGLDDVSRFPDLVVELLQRGVTESQIEKIIGLNILRVLEEVQDIASQEQQSQSTDVLCDEIGCMWTPEQREMLNVQGRKRGLQQGEVSAQ</sequence>
<keyword evidence="1 2" id="KW-0224">Dipeptidase</keyword>
<comment type="caution">
    <text evidence="3">The sequence shown here is derived from an EMBL/GenBank/DDBJ whole genome shotgun (WGS) entry which is preliminary data.</text>
</comment>
<dbReference type="Pfam" id="PF01244">
    <property type="entry name" value="Peptidase_M19"/>
    <property type="match status" value="1"/>
</dbReference>
<dbReference type="PANTHER" id="PTHR10443:SF12">
    <property type="entry name" value="DIPEPTIDASE"/>
    <property type="match status" value="1"/>
</dbReference>
<comment type="similarity">
    <text evidence="2">Belongs to the metallo-dependent hydrolases superfamily. Peptidase M19 family.</text>
</comment>
<dbReference type="Proteomes" id="UP000177622">
    <property type="component" value="Unassembled WGS sequence"/>
</dbReference>
<evidence type="ECO:0000313" key="4">
    <source>
        <dbReference type="Proteomes" id="UP000177622"/>
    </source>
</evidence>
<dbReference type="InterPro" id="IPR008257">
    <property type="entry name" value="Pept_M19"/>
</dbReference>
<dbReference type="RefSeq" id="XP_022483960.1">
    <property type="nucleotide sequence ID" value="XM_022636246.1"/>
</dbReference>
<proteinExistence type="inferred from homology"/>
<dbReference type="SUPFAM" id="SSF51556">
    <property type="entry name" value="Metallo-dependent hydrolases"/>
    <property type="match status" value="1"/>
</dbReference>
<dbReference type="CDD" id="cd06661">
    <property type="entry name" value="GGCT_like"/>
    <property type="match status" value="1"/>
</dbReference>
<dbReference type="InterPro" id="IPR032466">
    <property type="entry name" value="Metal_Hydrolase"/>
</dbReference>
<dbReference type="EC" id="3.4.13.19" evidence="2"/>
<dbReference type="GO" id="GO:0070573">
    <property type="term" value="F:metallodipeptidase activity"/>
    <property type="evidence" value="ECO:0007669"/>
    <property type="project" value="InterPro"/>
</dbReference>
<comment type="cofactor">
    <cofactor evidence="2">
        <name>Zn(2+)</name>
        <dbReference type="ChEBI" id="CHEBI:29105"/>
    </cofactor>
</comment>
<dbReference type="InterPro" id="IPR036568">
    <property type="entry name" value="GGCT-like_sf"/>
</dbReference>
<comment type="catalytic activity">
    <reaction evidence="2">
        <text>an L-aminoacyl-L-amino acid + H2O = 2 an L-alpha-amino acid</text>
        <dbReference type="Rhea" id="RHEA:48940"/>
        <dbReference type="ChEBI" id="CHEBI:15377"/>
        <dbReference type="ChEBI" id="CHEBI:59869"/>
        <dbReference type="ChEBI" id="CHEBI:77460"/>
        <dbReference type="EC" id="3.4.13.19"/>
    </reaction>
</comment>
<protein>
    <recommendedName>
        <fullName evidence="2">Dipeptidase</fullName>
        <ecNumber evidence="2">3.4.13.19</ecNumber>
    </recommendedName>
</protein>
<dbReference type="GO" id="GO:0006508">
    <property type="term" value="P:proteolysis"/>
    <property type="evidence" value="ECO:0007669"/>
    <property type="project" value="UniProtKB-KW"/>
</dbReference>
<keyword evidence="2" id="KW-0479">Metal-binding</keyword>
<evidence type="ECO:0000256" key="1">
    <source>
        <dbReference type="ARBA" id="ARBA00022997"/>
    </source>
</evidence>
<evidence type="ECO:0000256" key="2">
    <source>
        <dbReference type="RuleBase" id="RU341113"/>
    </source>
</evidence>
<dbReference type="AlphaFoldDB" id="A0A1F5L5M1"/>
<reference evidence="3 4" key="1">
    <citation type="journal article" date="2016" name="Sci. Rep.">
        <title>Penicillium arizonense, a new, genome sequenced fungal species, reveals a high chemical diversity in secreted metabolites.</title>
        <authorList>
            <person name="Grijseels S."/>
            <person name="Nielsen J.C."/>
            <person name="Randelovic M."/>
            <person name="Nielsen J."/>
            <person name="Nielsen K.F."/>
            <person name="Workman M."/>
            <person name="Frisvad J.C."/>
        </authorList>
    </citation>
    <scope>NUCLEOTIDE SEQUENCE [LARGE SCALE GENOMIC DNA]</scope>
    <source>
        <strain evidence="3 4">CBS 141311</strain>
    </source>
</reference>
<dbReference type="STRING" id="1835702.A0A1F5L5M1"/>
<dbReference type="PANTHER" id="PTHR10443">
    <property type="entry name" value="MICROSOMAL DIPEPTIDASE"/>
    <property type="match status" value="1"/>
</dbReference>